<gene>
    <name evidence="2" type="ORF">CR513_57831</name>
</gene>
<feature type="non-terminal residue" evidence="2">
    <location>
        <position position="1"/>
    </location>
</feature>
<dbReference type="Proteomes" id="UP000257109">
    <property type="component" value="Unassembled WGS sequence"/>
</dbReference>
<protein>
    <submittedName>
        <fullName evidence="2">Uncharacterized protein</fullName>
    </submittedName>
</protein>
<feature type="region of interest" description="Disordered" evidence="1">
    <location>
        <begin position="61"/>
        <end position="80"/>
    </location>
</feature>
<sequence>MRPKIENLWKRQIEQRLGGRNEELQHEIPTAEAPSQRSILFQTKPKLKTLTAKGTGILQCQRQVGPRPRTSQPRSTRTMP</sequence>
<evidence type="ECO:0000313" key="2">
    <source>
        <dbReference type="EMBL" id="RDX63708.1"/>
    </source>
</evidence>
<evidence type="ECO:0000256" key="1">
    <source>
        <dbReference type="SAM" id="MobiDB-lite"/>
    </source>
</evidence>
<evidence type="ECO:0000313" key="3">
    <source>
        <dbReference type="Proteomes" id="UP000257109"/>
    </source>
</evidence>
<proteinExistence type="predicted"/>
<accession>A0A371ECF0</accession>
<feature type="compositionally biased region" description="Low complexity" evidence="1">
    <location>
        <begin position="66"/>
        <end position="80"/>
    </location>
</feature>
<reference evidence="2" key="1">
    <citation type="submission" date="2018-05" db="EMBL/GenBank/DDBJ databases">
        <title>Draft genome of Mucuna pruriens seed.</title>
        <authorList>
            <person name="Nnadi N.E."/>
            <person name="Vos R."/>
            <person name="Hasami M.H."/>
            <person name="Devisetty U.K."/>
            <person name="Aguiy J.C."/>
        </authorList>
    </citation>
    <scope>NUCLEOTIDE SEQUENCE [LARGE SCALE GENOMIC DNA]</scope>
    <source>
        <strain evidence="2">JCA_2017</strain>
    </source>
</reference>
<dbReference type="AlphaFoldDB" id="A0A371ECF0"/>
<organism evidence="2 3">
    <name type="scientific">Mucuna pruriens</name>
    <name type="common">Velvet bean</name>
    <name type="synonym">Dolichos pruriens</name>
    <dbReference type="NCBI Taxonomy" id="157652"/>
    <lineage>
        <taxon>Eukaryota</taxon>
        <taxon>Viridiplantae</taxon>
        <taxon>Streptophyta</taxon>
        <taxon>Embryophyta</taxon>
        <taxon>Tracheophyta</taxon>
        <taxon>Spermatophyta</taxon>
        <taxon>Magnoliopsida</taxon>
        <taxon>eudicotyledons</taxon>
        <taxon>Gunneridae</taxon>
        <taxon>Pentapetalae</taxon>
        <taxon>rosids</taxon>
        <taxon>fabids</taxon>
        <taxon>Fabales</taxon>
        <taxon>Fabaceae</taxon>
        <taxon>Papilionoideae</taxon>
        <taxon>50 kb inversion clade</taxon>
        <taxon>NPAAA clade</taxon>
        <taxon>indigoferoid/millettioid clade</taxon>
        <taxon>Phaseoleae</taxon>
        <taxon>Mucuna</taxon>
    </lineage>
</organism>
<name>A0A371ECF0_MUCPR</name>
<dbReference type="EMBL" id="QJKJ01014749">
    <property type="protein sequence ID" value="RDX63708.1"/>
    <property type="molecule type" value="Genomic_DNA"/>
</dbReference>
<keyword evidence="3" id="KW-1185">Reference proteome</keyword>
<comment type="caution">
    <text evidence="2">The sequence shown here is derived from an EMBL/GenBank/DDBJ whole genome shotgun (WGS) entry which is preliminary data.</text>
</comment>